<keyword evidence="2" id="KW-1185">Reference proteome</keyword>
<sequence length="125" mass="14791">MMSPTSGLHKVIGFRIRAREYEELEVSVARVSLLRRRTGLHKVIGFRIRAREYEELEVSVARKENLLSPEETLNLVYDIFLQEREERAYRRSAYWCLEMTCSYQLVLYMQVILLYTPEEATAPTN</sequence>
<name>A0AAW1MHM0_POPJA</name>
<evidence type="ECO:0000313" key="2">
    <source>
        <dbReference type="Proteomes" id="UP001458880"/>
    </source>
</evidence>
<proteinExistence type="predicted"/>
<dbReference type="AlphaFoldDB" id="A0AAW1MHM0"/>
<dbReference type="EMBL" id="JASPKY010000046">
    <property type="protein sequence ID" value="KAK9745713.1"/>
    <property type="molecule type" value="Genomic_DNA"/>
</dbReference>
<protein>
    <submittedName>
        <fullName evidence="1">Uncharacterized protein</fullName>
    </submittedName>
</protein>
<comment type="caution">
    <text evidence="1">The sequence shown here is derived from an EMBL/GenBank/DDBJ whole genome shotgun (WGS) entry which is preliminary data.</text>
</comment>
<dbReference type="Proteomes" id="UP001458880">
    <property type="component" value="Unassembled WGS sequence"/>
</dbReference>
<evidence type="ECO:0000313" key="1">
    <source>
        <dbReference type="EMBL" id="KAK9745713.1"/>
    </source>
</evidence>
<accession>A0AAW1MHM0</accession>
<organism evidence="1 2">
    <name type="scientific">Popillia japonica</name>
    <name type="common">Japanese beetle</name>
    <dbReference type="NCBI Taxonomy" id="7064"/>
    <lineage>
        <taxon>Eukaryota</taxon>
        <taxon>Metazoa</taxon>
        <taxon>Ecdysozoa</taxon>
        <taxon>Arthropoda</taxon>
        <taxon>Hexapoda</taxon>
        <taxon>Insecta</taxon>
        <taxon>Pterygota</taxon>
        <taxon>Neoptera</taxon>
        <taxon>Endopterygota</taxon>
        <taxon>Coleoptera</taxon>
        <taxon>Polyphaga</taxon>
        <taxon>Scarabaeiformia</taxon>
        <taxon>Scarabaeidae</taxon>
        <taxon>Rutelinae</taxon>
        <taxon>Popillia</taxon>
    </lineage>
</organism>
<gene>
    <name evidence="1" type="ORF">QE152_g6724</name>
</gene>
<reference evidence="1 2" key="1">
    <citation type="journal article" date="2024" name="BMC Genomics">
        <title>De novo assembly and annotation of Popillia japonica's genome with initial clues to its potential as an invasive pest.</title>
        <authorList>
            <person name="Cucini C."/>
            <person name="Boschi S."/>
            <person name="Funari R."/>
            <person name="Cardaioli E."/>
            <person name="Iannotti N."/>
            <person name="Marturano G."/>
            <person name="Paoli F."/>
            <person name="Bruttini M."/>
            <person name="Carapelli A."/>
            <person name="Frati F."/>
            <person name="Nardi F."/>
        </authorList>
    </citation>
    <scope>NUCLEOTIDE SEQUENCE [LARGE SCALE GENOMIC DNA]</scope>
    <source>
        <strain evidence="1">DMR45628</strain>
    </source>
</reference>